<comment type="caution">
    <text evidence="1">The sequence shown here is derived from an EMBL/GenBank/DDBJ whole genome shotgun (WGS) entry which is preliminary data.</text>
</comment>
<sequence>MEYPVVELVEFKAIVSAFKAVLNMLFEKAELQAAEELGRKVFQMLVLVKHEREMTRILSILARIYFFQR</sequence>
<dbReference type="EMBL" id="CAXIEN010000241">
    <property type="protein sequence ID" value="CAL1288956.1"/>
    <property type="molecule type" value="Genomic_DNA"/>
</dbReference>
<evidence type="ECO:0000313" key="1">
    <source>
        <dbReference type="EMBL" id="CAL1288956.1"/>
    </source>
</evidence>
<organism evidence="1 2">
    <name type="scientific">Larinioides sclopetarius</name>
    <dbReference type="NCBI Taxonomy" id="280406"/>
    <lineage>
        <taxon>Eukaryota</taxon>
        <taxon>Metazoa</taxon>
        <taxon>Ecdysozoa</taxon>
        <taxon>Arthropoda</taxon>
        <taxon>Chelicerata</taxon>
        <taxon>Arachnida</taxon>
        <taxon>Araneae</taxon>
        <taxon>Araneomorphae</taxon>
        <taxon>Entelegynae</taxon>
        <taxon>Araneoidea</taxon>
        <taxon>Araneidae</taxon>
        <taxon>Larinioides</taxon>
    </lineage>
</organism>
<dbReference type="AlphaFoldDB" id="A0AAV2AY63"/>
<name>A0AAV2AY63_9ARAC</name>
<reference evidence="1 2" key="1">
    <citation type="submission" date="2024-04" db="EMBL/GenBank/DDBJ databases">
        <authorList>
            <person name="Rising A."/>
            <person name="Reimegard J."/>
            <person name="Sonavane S."/>
            <person name="Akerstrom W."/>
            <person name="Nylinder S."/>
            <person name="Hedman E."/>
            <person name="Kallberg Y."/>
        </authorList>
    </citation>
    <scope>NUCLEOTIDE SEQUENCE [LARGE SCALE GENOMIC DNA]</scope>
</reference>
<keyword evidence="2" id="KW-1185">Reference proteome</keyword>
<protein>
    <submittedName>
        <fullName evidence="1">Uncharacterized protein</fullName>
    </submittedName>
</protein>
<feature type="non-terminal residue" evidence="1">
    <location>
        <position position="69"/>
    </location>
</feature>
<gene>
    <name evidence="1" type="ORF">LARSCL_LOCUS15657</name>
</gene>
<proteinExistence type="predicted"/>
<evidence type="ECO:0000313" key="2">
    <source>
        <dbReference type="Proteomes" id="UP001497382"/>
    </source>
</evidence>
<accession>A0AAV2AY63</accession>
<dbReference type="Proteomes" id="UP001497382">
    <property type="component" value="Unassembled WGS sequence"/>
</dbReference>